<proteinExistence type="predicted"/>
<evidence type="ECO:0000313" key="2">
    <source>
        <dbReference type="EMBL" id="EEW26919.1"/>
    </source>
</evidence>
<sequence>MTRETRTWTLLVGLSALSTLLALLLPDLTGIGLWLAGAALLALAFAKARLILADYLGLAAARPWLAGFTGVLALLMSLWLVLLLVA</sequence>
<keyword evidence="1" id="KW-0472">Membrane</keyword>
<comment type="caution">
    <text evidence="2">The sequence shown here is derived from an EMBL/GenBank/DDBJ whole genome shotgun (WGS) entry which is preliminary data.</text>
</comment>
<dbReference type="Proteomes" id="UP000010121">
    <property type="component" value="Unassembled WGS sequence"/>
</dbReference>
<name>C8RWH6_9RHOB</name>
<protein>
    <submittedName>
        <fullName evidence="2">Nitric oxide reductase F protein, putative</fullName>
    </submittedName>
</protein>
<evidence type="ECO:0000313" key="3">
    <source>
        <dbReference type="Proteomes" id="UP000010121"/>
    </source>
</evidence>
<feature type="transmembrane region" description="Helical" evidence="1">
    <location>
        <begin position="31"/>
        <end position="52"/>
    </location>
</feature>
<reference evidence="2 3" key="1">
    <citation type="submission" date="2009-08" db="EMBL/GenBank/DDBJ databases">
        <title>The draft genome of Rhodobacter sp. SW2.</title>
        <authorList>
            <consortium name="US DOE Joint Genome Institute (JGI-PGF)"/>
            <person name="Lucas S."/>
            <person name="Copeland A."/>
            <person name="Lapidus A."/>
            <person name="Glavina del Rio T."/>
            <person name="Tice H."/>
            <person name="Bruce D."/>
            <person name="Goodwin L."/>
            <person name="Pitluck S."/>
            <person name="Larimer F."/>
            <person name="Land M.L."/>
            <person name="Hauser L."/>
            <person name="Emerson D."/>
        </authorList>
    </citation>
    <scope>NUCLEOTIDE SEQUENCE [LARGE SCALE GENOMIC DNA]</scope>
    <source>
        <strain evidence="2 3">SW2</strain>
    </source>
</reference>
<accession>C8RWH6</accession>
<evidence type="ECO:0000256" key="1">
    <source>
        <dbReference type="SAM" id="Phobius"/>
    </source>
</evidence>
<feature type="transmembrane region" description="Helical" evidence="1">
    <location>
        <begin position="7"/>
        <end position="25"/>
    </location>
</feature>
<dbReference type="EMBL" id="ACYY01000001">
    <property type="protein sequence ID" value="EEW26919.1"/>
    <property type="molecule type" value="Genomic_DNA"/>
</dbReference>
<keyword evidence="1" id="KW-1133">Transmembrane helix</keyword>
<keyword evidence="1" id="KW-0812">Transmembrane</keyword>
<dbReference type="AlphaFoldDB" id="C8RWH6"/>
<gene>
    <name evidence="2" type="ORF">Rsw2DRAFT_0154</name>
</gene>
<keyword evidence="3" id="KW-1185">Reference proteome</keyword>
<organism evidence="2 3">
    <name type="scientific">Rhodobacter ferrooxidans</name>
    <dbReference type="NCBI Taxonomy" id="371731"/>
    <lineage>
        <taxon>Bacteria</taxon>
        <taxon>Pseudomonadati</taxon>
        <taxon>Pseudomonadota</taxon>
        <taxon>Alphaproteobacteria</taxon>
        <taxon>Rhodobacterales</taxon>
        <taxon>Rhodobacter group</taxon>
        <taxon>Rhodobacter</taxon>
    </lineage>
</organism>
<dbReference type="STRING" id="371731.Rsw2DRAFT_0154"/>
<dbReference type="RefSeq" id="WP_008027053.1">
    <property type="nucleotide sequence ID" value="NZ_ACYY01000001.1"/>
</dbReference>
<feature type="transmembrane region" description="Helical" evidence="1">
    <location>
        <begin position="64"/>
        <end position="85"/>
    </location>
</feature>